<feature type="domain" description="L,D-TPase catalytic" evidence="9">
    <location>
        <begin position="203"/>
        <end position="398"/>
    </location>
</feature>
<dbReference type="Pfam" id="PF20142">
    <property type="entry name" value="Scaffold"/>
    <property type="match status" value="1"/>
</dbReference>
<evidence type="ECO:0000313" key="11">
    <source>
        <dbReference type="Proteomes" id="UP001165342"/>
    </source>
</evidence>
<dbReference type="PANTHER" id="PTHR41533">
    <property type="entry name" value="L,D-TRANSPEPTIDASE HI_1667-RELATED"/>
    <property type="match status" value="1"/>
</dbReference>
<keyword evidence="6 7" id="KW-0961">Cell wall biogenesis/degradation</keyword>
<dbReference type="RefSeq" id="WP_249831415.1">
    <property type="nucleotide sequence ID" value="NZ_JAMGBE010000002.1"/>
</dbReference>
<comment type="caution">
    <text evidence="10">The sequence shown here is derived from an EMBL/GenBank/DDBJ whole genome shotgun (WGS) entry which is preliminary data.</text>
</comment>
<dbReference type="InterPro" id="IPR045380">
    <property type="entry name" value="LD_TPept_scaffold_dom"/>
</dbReference>
<evidence type="ECO:0000256" key="7">
    <source>
        <dbReference type="PROSITE-ProRule" id="PRU01373"/>
    </source>
</evidence>
<keyword evidence="3" id="KW-0808">Transferase</keyword>
<feature type="active site" description="Proton donor/acceptor" evidence="7">
    <location>
        <position position="339"/>
    </location>
</feature>
<evidence type="ECO:0000313" key="10">
    <source>
        <dbReference type="EMBL" id="MCL6729950.1"/>
    </source>
</evidence>
<feature type="chain" id="PRO_5045051834" evidence="8">
    <location>
        <begin position="26"/>
        <end position="435"/>
    </location>
</feature>
<accession>A0ABT0S339</accession>
<keyword evidence="11" id="KW-1185">Reference proteome</keyword>
<feature type="active site" description="Nucleophile" evidence="7">
    <location>
        <position position="358"/>
    </location>
</feature>
<dbReference type="PROSITE" id="PS52029">
    <property type="entry name" value="LD_TPASE"/>
    <property type="match status" value="1"/>
</dbReference>
<evidence type="ECO:0000256" key="5">
    <source>
        <dbReference type="ARBA" id="ARBA00022984"/>
    </source>
</evidence>
<dbReference type="Proteomes" id="UP001165342">
    <property type="component" value="Unassembled WGS sequence"/>
</dbReference>
<evidence type="ECO:0000256" key="3">
    <source>
        <dbReference type="ARBA" id="ARBA00022679"/>
    </source>
</evidence>
<comment type="similarity">
    <text evidence="2">Belongs to the YkuD family.</text>
</comment>
<dbReference type="InterPro" id="IPR052905">
    <property type="entry name" value="LD-transpeptidase_YkuD-like"/>
</dbReference>
<proteinExistence type="inferred from homology"/>
<evidence type="ECO:0000256" key="2">
    <source>
        <dbReference type="ARBA" id="ARBA00005992"/>
    </source>
</evidence>
<keyword evidence="5 7" id="KW-0573">Peptidoglycan synthesis</keyword>
<evidence type="ECO:0000256" key="8">
    <source>
        <dbReference type="SAM" id="SignalP"/>
    </source>
</evidence>
<dbReference type="CDD" id="cd16913">
    <property type="entry name" value="YkuD_like"/>
    <property type="match status" value="1"/>
</dbReference>
<keyword evidence="8" id="KW-0732">Signal</keyword>
<evidence type="ECO:0000259" key="9">
    <source>
        <dbReference type="PROSITE" id="PS52029"/>
    </source>
</evidence>
<reference evidence="10" key="1">
    <citation type="submission" date="2022-05" db="EMBL/GenBank/DDBJ databases">
        <authorList>
            <person name="Jo J.-H."/>
            <person name="Im W.-T."/>
        </authorList>
    </citation>
    <scope>NUCLEOTIDE SEQUENCE</scope>
    <source>
        <strain evidence="10">SE220</strain>
    </source>
</reference>
<dbReference type="PANTHER" id="PTHR41533:SF2">
    <property type="entry name" value="BLR7131 PROTEIN"/>
    <property type="match status" value="1"/>
</dbReference>
<name>A0ABT0S339_9SPHN</name>
<evidence type="ECO:0000256" key="4">
    <source>
        <dbReference type="ARBA" id="ARBA00022960"/>
    </source>
</evidence>
<dbReference type="InterPro" id="IPR038063">
    <property type="entry name" value="Transpep_catalytic_dom"/>
</dbReference>
<dbReference type="EMBL" id="JAMGBE010000002">
    <property type="protein sequence ID" value="MCL6729950.1"/>
    <property type="molecule type" value="Genomic_DNA"/>
</dbReference>
<gene>
    <name evidence="10" type="ORF">LZ538_07755</name>
</gene>
<organism evidence="10 11">
    <name type="scientific">Sphingomonas hankyongi</name>
    <dbReference type="NCBI Taxonomy" id="2908209"/>
    <lineage>
        <taxon>Bacteria</taxon>
        <taxon>Pseudomonadati</taxon>
        <taxon>Pseudomonadota</taxon>
        <taxon>Alphaproteobacteria</taxon>
        <taxon>Sphingomonadales</taxon>
        <taxon>Sphingomonadaceae</taxon>
        <taxon>Sphingomonas</taxon>
    </lineage>
</organism>
<protein>
    <submittedName>
        <fullName evidence="10">L,D-transpeptidase family protein</fullName>
    </submittedName>
</protein>
<evidence type="ECO:0000256" key="6">
    <source>
        <dbReference type="ARBA" id="ARBA00023316"/>
    </source>
</evidence>
<dbReference type="Gene3D" id="2.40.440.10">
    <property type="entry name" value="L,D-transpeptidase catalytic domain-like"/>
    <property type="match status" value="1"/>
</dbReference>
<dbReference type="InterPro" id="IPR005490">
    <property type="entry name" value="LD_TPept_cat_dom"/>
</dbReference>
<feature type="signal peptide" evidence="8">
    <location>
        <begin position="1"/>
        <end position="25"/>
    </location>
</feature>
<keyword evidence="4 7" id="KW-0133">Cell shape</keyword>
<sequence length="435" mass="46484">MGHRRLWLSGGICAAVLVAPAAAQADSPDTSAISSQFGAPASSSASAVDDFYASRPGALVWLRDADTKTAAWKLPDILRRAPIDGLDNGAQLAAAVEAAIARGQPEDDRVISNAWVSYVRTLRRPVEGVSYGDTALRPQVPSANEILADARRAGSLSAHVDEIAAVNPFYSQLREASIAQGAAADPRVRATLDRLRLIPATGRAILVDVASAHLFMLENGKPVDSMKVIVGKTSSPSHLLASTIHYVTFNPYWNIPDDVARGRVAPVVLKRGVSYLKAARYETWSALGSKGERIDADSVDWKAVVAGEAPVYLRQLPGDANMMGAMKFGFANPFDIFLHDTPKKQLFAKDKRTLSMGCIRLEHADVLARWLLGREPVPPSSEPEQHVQLDKGVPVYVTSLTATVSDGQLAFGEDVYGLDAGLPQTAAVSPTTTAN</sequence>
<comment type="pathway">
    <text evidence="1 7">Cell wall biogenesis; peptidoglycan biosynthesis.</text>
</comment>
<dbReference type="Pfam" id="PF03734">
    <property type="entry name" value="YkuD"/>
    <property type="match status" value="1"/>
</dbReference>
<evidence type="ECO:0000256" key="1">
    <source>
        <dbReference type="ARBA" id="ARBA00004752"/>
    </source>
</evidence>
<dbReference type="SUPFAM" id="SSF141523">
    <property type="entry name" value="L,D-transpeptidase catalytic domain-like"/>
    <property type="match status" value="1"/>
</dbReference>